<dbReference type="PANTHER" id="PTHR32419:SF6">
    <property type="entry name" value="GLUTATHIONE S-TRANSFERASE OMEGA-LIKE 1-RELATED"/>
    <property type="match status" value="1"/>
</dbReference>
<dbReference type="Pfam" id="PF13410">
    <property type="entry name" value="GST_C_2"/>
    <property type="match status" value="1"/>
</dbReference>
<evidence type="ECO:0000256" key="1">
    <source>
        <dbReference type="SAM" id="MobiDB-lite"/>
    </source>
</evidence>
<evidence type="ECO:0000259" key="2">
    <source>
        <dbReference type="PROSITE" id="PS50405"/>
    </source>
</evidence>
<feature type="region of interest" description="Disordered" evidence="1">
    <location>
        <begin position="1"/>
        <end position="24"/>
    </location>
</feature>
<dbReference type="Proteomes" id="UP000051790">
    <property type="component" value="Unassembled WGS sequence"/>
</dbReference>
<dbReference type="GO" id="GO:0005737">
    <property type="term" value="C:cytoplasm"/>
    <property type="evidence" value="ECO:0007669"/>
    <property type="project" value="TreeGrafter"/>
</dbReference>
<reference evidence="3 4" key="1">
    <citation type="journal article" date="2015" name="Genome Announc.">
        <title>Expanding the biotechnology potential of lactobacilli through comparative genomics of 213 strains and associated genera.</title>
        <authorList>
            <person name="Sun Z."/>
            <person name="Harris H.M."/>
            <person name="McCann A."/>
            <person name="Guo C."/>
            <person name="Argimon S."/>
            <person name="Zhang W."/>
            <person name="Yang X."/>
            <person name="Jeffery I.B."/>
            <person name="Cooney J.C."/>
            <person name="Kagawa T.F."/>
            <person name="Liu W."/>
            <person name="Song Y."/>
            <person name="Salvetti E."/>
            <person name="Wrobel A."/>
            <person name="Rasinkangas P."/>
            <person name="Parkhill J."/>
            <person name="Rea M.C."/>
            <person name="O'Sullivan O."/>
            <person name="Ritari J."/>
            <person name="Douillard F.P."/>
            <person name="Paul Ross R."/>
            <person name="Yang R."/>
            <person name="Briner A.E."/>
            <person name="Felis G.E."/>
            <person name="de Vos W.M."/>
            <person name="Barrangou R."/>
            <person name="Klaenhammer T.R."/>
            <person name="Caufield P.W."/>
            <person name="Cui Y."/>
            <person name="Zhang H."/>
            <person name="O'Toole P.W."/>
        </authorList>
    </citation>
    <scope>NUCLEOTIDE SEQUENCE [LARGE SCALE GENOMIC DNA]</scope>
    <source>
        <strain evidence="3 4">DSM 13343</strain>
    </source>
</reference>
<dbReference type="GO" id="GO:0004364">
    <property type="term" value="F:glutathione transferase activity"/>
    <property type="evidence" value="ECO:0007669"/>
    <property type="project" value="InterPro"/>
</dbReference>
<dbReference type="Gene3D" id="3.40.30.10">
    <property type="entry name" value="Glutaredoxin"/>
    <property type="match status" value="1"/>
</dbReference>
<feature type="domain" description="GST C-terminal" evidence="2">
    <location>
        <begin position="121"/>
        <end position="281"/>
    </location>
</feature>
<keyword evidence="4" id="KW-1185">Reference proteome</keyword>
<dbReference type="PATRIC" id="fig|1423769.4.peg.1035"/>
<proteinExistence type="predicted"/>
<protein>
    <submittedName>
        <fullName evidence="3">Glutathione S-transferase</fullName>
    </submittedName>
</protein>
<dbReference type="InterPro" id="IPR010987">
    <property type="entry name" value="Glutathione-S-Trfase_C-like"/>
</dbReference>
<sequence length="296" mass="33284">MSNSACAWQPGKKPAATKEPASINQRFSTGELPVEADRYRLVWGRFCPWATQSAIAIDLLKLPISKGAIYPYRRETLDTDWVFGPDDSVIDPVLKIARVSQAYQKAIPDFAGRSTVPALVDIQTGAVVNNDANVLLNELTQAWGDTSLNQPDEAAFDARLLAQVNQAPGAILDTTSQADYDTKAKAFFDTLAALNARLIEHPYIFGEQLTQADIRLFVTLVRFDLVYSQQNKLNYRRLVDYPQLWAYAKRLYQIPAFHDNTDFDAILAHFYQVSDAPVTDFDRVTPYTDRQAAWQD</sequence>
<dbReference type="EMBL" id="AZEU01000135">
    <property type="protein sequence ID" value="KRL44977.1"/>
    <property type="molecule type" value="Genomic_DNA"/>
</dbReference>
<dbReference type="Gene3D" id="1.20.1050.10">
    <property type="match status" value="1"/>
</dbReference>
<dbReference type="OrthoDB" id="9769158at2"/>
<dbReference type="AlphaFoldDB" id="A0A0R1QKF7"/>
<keyword evidence="3" id="KW-0808">Transferase</keyword>
<comment type="caution">
    <text evidence="3">The sequence shown here is derived from an EMBL/GenBank/DDBJ whole genome shotgun (WGS) entry which is preliminary data.</text>
</comment>
<evidence type="ECO:0000313" key="3">
    <source>
        <dbReference type="EMBL" id="KRL44977.1"/>
    </source>
</evidence>
<accession>A0A0R1QKF7</accession>
<name>A0A0R1QKF7_9LACO</name>
<gene>
    <name evidence="3" type="ORF">FD01_GL000962</name>
</gene>
<organism evidence="3 4">
    <name type="scientific">Lacticaseibacillus manihotivorans DSM 13343 = JCM 12514</name>
    <dbReference type="NCBI Taxonomy" id="1423769"/>
    <lineage>
        <taxon>Bacteria</taxon>
        <taxon>Bacillati</taxon>
        <taxon>Bacillota</taxon>
        <taxon>Bacilli</taxon>
        <taxon>Lactobacillales</taxon>
        <taxon>Lactobacillaceae</taxon>
        <taxon>Lacticaseibacillus</taxon>
    </lineage>
</organism>
<dbReference type="SUPFAM" id="SSF47616">
    <property type="entry name" value="GST C-terminal domain-like"/>
    <property type="match status" value="1"/>
</dbReference>
<dbReference type="InterPro" id="IPR036282">
    <property type="entry name" value="Glutathione-S-Trfase_C_sf"/>
</dbReference>
<evidence type="ECO:0000313" key="4">
    <source>
        <dbReference type="Proteomes" id="UP000051790"/>
    </source>
</evidence>
<dbReference type="InterPro" id="IPR016639">
    <property type="entry name" value="GST_Omega/GSH"/>
</dbReference>
<dbReference type="RefSeq" id="WP_056963642.1">
    <property type="nucleotide sequence ID" value="NZ_AZEU01000135.1"/>
</dbReference>
<dbReference type="PANTHER" id="PTHR32419">
    <property type="entry name" value="GLUTATHIONYL-HYDROQUINONE REDUCTASE"/>
    <property type="match status" value="1"/>
</dbReference>
<dbReference type="PROSITE" id="PS50405">
    <property type="entry name" value="GST_CTER"/>
    <property type="match status" value="1"/>
</dbReference>